<dbReference type="InterPro" id="IPR015414">
    <property type="entry name" value="TMEM64"/>
</dbReference>
<keyword evidence="2 6" id="KW-1003">Cell membrane</keyword>
<dbReference type="Proteomes" id="UP000825009">
    <property type="component" value="Chromosome"/>
</dbReference>
<evidence type="ECO:0000256" key="2">
    <source>
        <dbReference type="ARBA" id="ARBA00022475"/>
    </source>
</evidence>
<keyword evidence="4 6" id="KW-1133">Transmembrane helix</keyword>
<feature type="transmembrane region" description="Helical" evidence="6">
    <location>
        <begin position="134"/>
        <end position="155"/>
    </location>
</feature>
<dbReference type="EMBL" id="CP079194">
    <property type="protein sequence ID" value="QXT41395.1"/>
    <property type="molecule type" value="Genomic_DNA"/>
</dbReference>
<keyword evidence="3 6" id="KW-0812">Transmembrane</keyword>
<evidence type="ECO:0000313" key="8">
    <source>
        <dbReference type="EMBL" id="QXT41395.1"/>
    </source>
</evidence>
<evidence type="ECO:0000256" key="5">
    <source>
        <dbReference type="ARBA" id="ARBA00023136"/>
    </source>
</evidence>
<proteinExistence type="inferred from homology"/>
<feature type="transmembrane region" description="Helical" evidence="6">
    <location>
        <begin position="57"/>
        <end position="82"/>
    </location>
</feature>
<feature type="transmembrane region" description="Helical" evidence="6">
    <location>
        <begin position="103"/>
        <end position="128"/>
    </location>
</feature>
<evidence type="ECO:0000259" key="7">
    <source>
        <dbReference type="Pfam" id="PF09335"/>
    </source>
</evidence>
<feature type="domain" description="VTT" evidence="7">
    <location>
        <begin position="41"/>
        <end position="157"/>
    </location>
</feature>
<evidence type="ECO:0000256" key="3">
    <source>
        <dbReference type="ARBA" id="ARBA00022692"/>
    </source>
</evidence>
<dbReference type="PANTHER" id="PTHR12677:SF59">
    <property type="entry name" value="GOLGI APPARATUS MEMBRANE PROTEIN TVP38-RELATED"/>
    <property type="match status" value="1"/>
</dbReference>
<reference evidence="8 9" key="1">
    <citation type="submission" date="2021-07" db="EMBL/GenBank/DDBJ databases">
        <title>A novel Jannaschia species isolated from marine dinoflagellate Ceratoperidinium margalefii.</title>
        <authorList>
            <person name="Jiang Y."/>
            <person name="Li Z."/>
        </authorList>
    </citation>
    <scope>NUCLEOTIDE SEQUENCE [LARGE SCALE GENOMIC DNA]</scope>
    <source>
        <strain evidence="8 9">J12C1-MA-4</strain>
    </source>
</reference>
<dbReference type="KEGG" id="gce:KYE46_07240"/>
<dbReference type="InterPro" id="IPR032816">
    <property type="entry name" value="VTT_dom"/>
</dbReference>
<sequence>MNSFLNGIDPERVRAIVAFAGSLGPLVIIGLMTLAIVASPVPSAPIAMAAGLVYGHLWGTVLVVIGAELGAIVAFVIARYLGRDTVQRWLGDSMKNRFFGSQNALMATVFLSRLLPFISFDAISYAAGLSHIKFWRFGLATLAGIVPASFVLAHLGASAFEGQGNAGFWISLALGASGLLTVAIWRNRITSTSDAAPVVSGRKTK</sequence>
<dbReference type="GO" id="GO:0005886">
    <property type="term" value="C:plasma membrane"/>
    <property type="evidence" value="ECO:0007669"/>
    <property type="project" value="UniProtKB-SubCell"/>
</dbReference>
<accession>A0A8F6YEA7</accession>
<protein>
    <recommendedName>
        <fullName evidence="6">TVP38/TMEM64 family membrane protein</fullName>
    </recommendedName>
</protein>
<dbReference type="Pfam" id="PF09335">
    <property type="entry name" value="VTT_dom"/>
    <property type="match status" value="1"/>
</dbReference>
<name>A0A8F6YEA7_9RHOB</name>
<keyword evidence="9" id="KW-1185">Reference proteome</keyword>
<feature type="transmembrane region" description="Helical" evidence="6">
    <location>
        <begin position="167"/>
        <end position="185"/>
    </location>
</feature>
<evidence type="ECO:0000256" key="4">
    <source>
        <dbReference type="ARBA" id="ARBA00022989"/>
    </source>
</evidence>
<organism evidence="8 9">
    <name type="scientific">Gymnodinialimonas ceratoperidinii</name>
    <dbReference type="NCBI Taxonomy" id="2856823"/>
    <lineage>
        <taxon>Bacteria</taxon>
        <taxon>Pseudomonadati</taxon>
        <taxon>Pseudomonadota</taxon>
        <taxon>Alphaproteobacteria</taxon>
        <taxon>Rhodobacterales</taxon>
        <taxon>Paracoccaceae</taxon>
        <taxon>Gymnodinialimonas</taxon>
    </lineage>
</organism>
<evidence type="ECO:0000256" key="6">
    <source>
        <dbReference type="RuleBase" id="RU366058"/>
    </source>
</evidence>
<dbReference type="PANTHER" id="PTHR12677">
    <property type="entry name" value="GOLGI APPARATUS MEMBRANE PROTEIN TVP38-RELATED"/>
    <property type="match status" value="1"/>
</dbReference>
<comment type="subcellular location">
    <subcellularLocation>
        <location evidence="1 6">Cell membrane</location>
        <topology evidence="1 6">Multi-pass membrane protein</topology>
    </subcellularLocation>
</comment>
<feature type="transmembrane region" description="Helical" evidence="6">
    <location>
        <begin position="12"/>
        <end position="37"/>
    </location>
</feature>
<dbReference type="AlphaFoldDB" id="A0A8F6YEA7"/>
<comment type="similarity">
    <text evidence="6">Belongs to the TVP38/TMEM64 family.</text>
</comment>
<keyword evidence="5 6" id="KW-0472">Membrane</keyword>
<evidence type="ECO:0000313" key="9">
    <source>
        <dbReference type="Proteomes" id="UP000825009"/>
    </source>
</evidence>
<gene>
    <name evidence="8" type="ORF">KYE46_07240</name>
</gene>
<evidence type="ECO:0000256" key="1">
    <source>
        <dbReference type="ARBA" id="ARBA00004651"/>
    </source>
</evidence>